<evidence type="ECO:0000313" key="2">
    <source>
        <dbReference type="Proteomes" id="UP001501047"/>
    </source>
</evidence>
<dbReference type="Pfam" id="PF15580">
    <property type="entry name" value="Imm53"/>
    <property type="match status" value="1"/>
</dbReference>
<keyword evidence="2" id="KW-1185">Reference proteome</keyword>
<dbReference type="InterPro" id="IPR028228">
    <property type="entry name" value="Imm53"/>
</dbReference>
<proteinExistence type="predicted"/>
<reference evidence="1 2" key="1">
    <citation type="journal article" date="2019" name="Int. J. Syst. Evol. Microbiol.">
        <title>The Global Catalogue of Microorganisms (GCM) 10K type strain sequencing project: providing services to taxonomists for standard genome sequencing and annotation.</title>
        <authorList>
            <consortium name="The Broad Institute Genomics Platform"/>
            <consortium name="The Broad Institute Genome Sequencing Center for Infectious Disease"/>
            <person name="Wu L."/>
            <person name="Ma J."/>
        </authorList>
    </citation>
    <scope>NUCLEOTIDE SEQUENCE [LARGE SCALE GENOMIC DNA]</scope>
    <source>
        <strain evidence="1 2">JCM 1417</strain>
    </source>
</reference>
<comment type="caution">
    <text evidence="1">The sequence shown here is derived from an EMBL/GenBank/DDBJ whole genome shotgun (WGS) entry which is preliminary data.</text>
</comment>
<evidence type="ECO:0000313" key="1">
    <source>
        <dbReference type="EMBL" id="GAA0776075.1"/>
    </source>
</evidence>
<evidence type="ECO:0008006" key="3">
    <source>
        <dbReference type="Google" id="ProtNLM"/>
    </source>
</evidence>
<dbReference type="RefSeq" id="WP_343827177.1">
    <property type="nucleotide sequence ID" value="NZ_BAAACI010000007.1"/>
</dbReference>
<organism evidence="1 2">
    <name type="scientific">Clostridium subterminale</name>
    <dbReference type="NCBI Taxonomy" id="1550"/>
    <lineage>
        <taxon>Bacteria</taxon>
        <taxon>Bacillati</taxon>
        <taxon>Bacillota</taxon>
        <taxon>Clostridia</taxon>
        <taxon>Eubacteriales</taxon>
        <taxon>Clostridiaceae</taxon>
        <taxon>Clostridium</taxon>
    </lineage>
</organism>
<dbReference type="EMBL" id="BAAACI010000007">
    <property type="protein sequence ID" value="GAA0776075.1"/>
    <property type="molecule type" value="Genomic_DNA"/>
</dbReference>
<sequence>MDMILWLNEWYKDNCDGDWEHYYGIKICTLDNPGWKVDIDLVDTYLEDVEFNKVQIYIDDLNWIHCSVADGVFKGRGGIDKLDEILKIFRVWATENKKYH</sequence>
<gene>
    <name evidence="1" type="ORF">GCM10008908_28820</name>
</gene>
<accession>A0ABN1KU60</accession>
<name>A0ABN1KU60_CLOSU</name>
<protein>
    <recommendedName>
        <fullName evidence="3">Rhodanese-related sulfurtransferase</fullName>
    </recommendedName>
</protein>
<dbReference type="Proteomes" id="UP001501047">
    <property type="component" value="Unassembled WGS sequence"/>
</dbReference>